<keyword evidence="2" id="KW-0472">Membrane</keyword>
<dbReference type="EMBL" id="JAPVEA010000006">
    <property type="protein sequence ID" value="KAJ5450763.1"/>
    <property type="molecule type" value="Genomic_DNA"/>
</dbReference>
<evidence type="ECO:0000313" key="4">
    <source>
        <dbReference type="Proteomes" id="UP001213681"/>
    </source>
</evidence>
<reference evidence="3" key="2">
    <citation type="journal article" date="2023" name="IMA Fungus">
        <title>Comparative genomic study of the Penicillium genus elucidates a diverse pangenome and 15 lateral gene transfer events.</title>
        <authorList>
            <person name="Petersen C."/>
            <person name="Sorensen T."/>
            <person name="Nielsen M.R."/>
            <person name="Sondergaard T.E."/>
            <person name="Sorensen J.L."/>
            <person name="Fitzpatrick D.A."/>
            <person name="Frisvad J.C."/>
            <person name="Nielsen K.L."/>
        </authorList>
    </citation>
    <scope>NUCLEOTIDE SEQUENCE</scope>
    <source>
        <strain evidence="3">IBT 16125</strain>
    </source>
</reference>
<keyword evidence="2" id="KW-0812">Transmembrane</keyword>
<accession>A0AAD6G3A6</accession>
<protein>
    <recommendedName>
        <fullName evidence="5">Mid2 domain-containing protein</fullName>
    </recommendedName>
</protein>
<gene>
    <name evidence="3" type="ORF">N7458_007212</name>
</gene>
<keyword evidence="2" id="KW-1133">Transmembrane helix</keyword>
<comment type="caution">
    <text evidence="3">The sequence shown here is derived from an EMBL/GenBank/DDBJ whole genome shotgun (WGS) entry which is preliminary data.</text>
</comment>
<dbReference type="RefSeq" id="XP_056766298.1">
    <property type="nucleotide sequence ID" value="XM_056910594.1"/>
</dbReference>
<feature type="transmembrane region" description="Helical" evidence="2">
    <location>
        <begin position="166"/>
        <end position="188"/>
    </location>
</feature>
<feature type="compositionally biased region" description="Basic and acidic residues" evidence="1">
    <location>
        <begin position="335"/>
        <end position="346"/>
    </location>
</feature>
<name>A0AAD6G3A6_9EURO</name>
<evidence type="ECO:0000256" key="2">
    <source>
        <dbReference type="SAM" id="Phobius"/>
    </source>
</evidence>
<proteinExistence type="predicted"/>
<keyword evidence="4" id="KW-1185">Reference proteome</keyword>
<evidence type="ECO:0008006" key="5">
    <source>
        <dbReference type="Google" id="ProtNLM"/>
    </source>
</evidence>
<dbReference type="GeneID" id="81600837"/>
<reference evidence="3" key="1">
    <citation type="submission" date="2022-12" db="EMBL/GenBank/DDBJ databases">
        <authorList>
            <person name="Petersen C."/>
        </authorList>
    </citation>
    <scope>NUCLEOTIDE SEQUENCE</scope>
    <source>
        <strain evidence="3">IBT 16125</strain>
    </source>
</reference>
<feature type="region of interest" description="Disordered" evidence="1">
    <location>
        <begin position="246"/>
        <end position="266"/>
    </location>
</feature>
<feature type="compositionally biased region" description="Basic and acidic residues" evidence="1">
    <location>
        <begin position="8"/>
        <end position="18"/>
    </location>
</feature>
<feature type="region of interest" description="Disordered" evidence="1">
    <location>
        <begin position="1"/>
        <end position="22"/>
    </location>
</feature>
<dbReference type="CDD" id="cd12087">
    <property type="entry name" value="TM_EGFR-like"/>
    <property type="match status" value="1"/>
</dbReference>
<organism evidence="3 4">
    <name type="scientific">Penicillium daleae</name>
    <dbReference type="NCBI Taxonomy" id="63821"/>
    <lineage>
        <taxon>Eukaryota</taxon>
        <taxon>Fungi</taxon>
        <taxon>Dikarya</taxon>
        <taxon>Ascomycota</taxon>
        <taxon>Pezizomycotina</taxon>
        <taxon>Eurotiomycetes</taxon>
        <taxon>Eurotiomycetidae</taxon>
        <taxon>Eurotiales</taxon>
        <taxon>Aspergillaceae</taxon>
        <taxon>Penicillium</taxon>
    </lineage>
</organism>
<dbReference type="AlphaFoldDB" id="A0AAD6G3A6"/>
<feature type="region of interest" description="Disordered" evidence="1">
    <location>
        <begin position="290"/>
        <end position="362"/>
    </location>
</feature>
<sequence length="362" mass="37969">MDDSMDVDYFKRQPRESSWDEQASIVNSETSAILGTTWGTDGIATPVTAETSQMAASHNLAAEAASLPEGLLESLAGSASITPASSATTSDTTSAMPSSISSLSVVSETSIPMTITLTFPTASSETAMTLSGTVVSTTTTSSSALETGTAAPGAYSGGGDSVKNKLAIALPIAIVGLLVILALIFFFVRRRKHRKARPPYEMSDTKTPGVSTAALMTTTPKIAITSPQPATVNLSRLPVIDVMRSQDHEHAPRPGSASARSDDDPRTELGVAVAVPMDQRLSATEHDLREFSRPVSSASHRVSAGPPSGGLASVRMPFENQSSDETDAVSIVSGEHGRTDHERDFDDMSSVSSFDDEHPRIS</sequence>
<evidence type="ECO:0000313" key="3">
    <source>
        <dbReference type="EMBL" id="KAJ5450763.1"/>
    </source>
</evidence>
<evidence type="ECO:0000256" key="1">
    <source>
        <dbReference type="SAM" id="MobiDB-lite"/>
    </source>
</evidence>
<dbReference type="Proteomes" id="UP001213681">
    <property type="component" value="Unassembled WGS sequence"/>
</dbReference>